<organism evidence="1 2">
    <name type="scientific">Phaseolus coccineus</name>
    <name type="common">Scarlet runner bean</name>
    <name type="synonym">Phaseolus multiflorus</name>
    <dbReference type="NCBI Taxonomy" id="3886"/>
    <lineage>
        <taxon>Eukaryota</taxon>
        <taxon>Viridiplantae</taxon>
        <taxon>Streptophyta</taxon>
        <taxon>Embryophyta</taxon>
        <taxon>Tracheophyta</taxon>
        <taxon>Spermatophyta</taxon>
        <taxon>Magnoliopsida</taxon>
        <taxon>eudicotyledons</taxon>
        <taxon>Gunneridae</taxon>
        <taxon>Pentapetalae</taxon>
        <taxon>rosids</taxon>
        <taxon>fabids</taxon>
        <taxon>Fabales</taxon>
        <taxon>Fabaceae</taxon>
        <taxon>Papilionoideae</taxon>
        <taxon>50 kb inversion clade</taxon>
        <taxon>NPAAA clade</taxon>
        <taxon>indigoferoid/millettioid clade</taxon>
        <taxon>Phaseoleae</taxon>
        <taxon>Phaseolus</taxon>
    </lineage>
</organism>
<evidence type="ECO:0000313" key="1">
    <source>
        <dbReference type="EMBL" id="KAK7331777.1"/>
    </source>
</evidence>
<comment type="caution">
    <text evidence="1">The sequence shown here is derived from an EMBL/GenBank/DDBJ whole genome shotgun (WGS) entry which is preliminary data.</text>
</comment>
<gene>
    <name evidence="1" type="ORF">VNO80_28517</name>
</gene>
<evidence type="ECO:0000313" key="2">
    <source>
        <dbReference type="Proteomes" id="UP001374584"/>
    </source>
</evidence>
<keyword evidence="2" id="KW-1185">Reference proteome</keyword>
<dbReference type="Proteomes" id="UP001374584">
    <property type="component" value="Unassembled WGS sequence"/>
</dbReference>
<proteinExistence type="predicted"/>
<reference evidence="1 2" key="1">
    <citation type="submission" date="2024-01" db="EMBL/GenBank/DDBJ databases">
        <title>The genomes of 5 underutilized Papilionoideae crops provide insights into root nodulation and disease resistanc.</title>
        <authorList>
            <person name="Jiang F."/>
        </authorList>
    </citation>
    <scope>NUCLEOTIDE SEQUENCE [LARGE SCALE GENOMIC DNA]</scope>
    <source>
        <strain evidence="1">JINMINGXINNONG_FW02</strain>
        <tissue evidence="1">Leaves</tissue>
    </source>
</reference>
<accession>A0AAN9LBN4</accession>
<name>A0AAN9LBN4_PHACN</name>
<dbReference type="EMBL" id="JAYMYR010000011">
    <property type="protein sequence ID" value="KAK7331777.1"/>
    <property type="molecule type" value="Genomic_DNA"/>
</dbReference>
<sequence length="71" mass="8036">MNVPNPRRQWARVGRRERVGEAQAKCEWVSVKPSTILESRNRGDPVMCKSVTYGEATRGLSKTEGAYFSCF</sequence>
<protein>
    <submittedName>
        <fullName evidence="1">Uncharacterized protein</fullName>
    </submittedName>
</protein>
<dbReference type="AlphaFoldDB" id="A0AAN9LBN4"/>